<reference evidence="2" key="1">
    <citation type="journal article" date="2015" name="Genome Announc.">
        <title>Draft Genome Sequence of Bacteroidales Strain TBC1, a Novel Isolate from a Methanogenic Wastewater Treatment System.</title>
        <authorList>
            <person name="Tourlousse D.M."/>
            <person name="Matsuura N."/>
            <person name="Sun L."/>
            <person name="Toyonaga M."/>
            <person name="Kuroda K."/>
            <person name="Ohashi A."/>
            <person name="Cruz R."/>
            <person name="Yamaguchi T."/>
            <person name="Sekiguchi Y."/>
        </authorList>
    </citation>
    <scope>NUCLEOTIDE SEQUENCE [LARGE SCALE GENOMIC DNA]</scope>
    <source>
        <strain evidence="2">TBC1</strain>
    </source>
</reference>
<dbReference type="Proteomes" id="UP000053091">
    <property type="component" value="Unassembled WGS sequence"/>
</dbReference>
<name>A0A0S7BZK1_9BACT</name>
<keyword evidence="3" id="KW-1185">Reference proteome</keyword>
<organism evidence="2">
    <name type="scientific">Lentimicrobium saccharophilum</name>
    <dbReference type="NCBI Taxonomy" id="1678841"/>
    <lineage>
        <taxon>Bacteria</taxon>
        <taxon>Pseudomonadati</taxon>
        <taxon>Bacteroidota</taxon>
        <taxon>Bacteroidia</taxon>
        <taxon>Bacteroidales</taxon>
        <taxon>Lentimicrobiaceae</taxon>
        <taxon>Lentimicrobium</taxon>
    </lineage>
</organism>
<evidence type="ECO:0000256" key="1">
    <source>
        <dbReference type="SAM" id="MobiDB-lite"/>
    </source>
</evidence>
<gene>
    <name evidence="2" type="ORF">TBC1_11298</name>
</gene>
<proteinExistence type="predicted"/>
<evidence type="ECO:0000313" key="2">
    <source>
        <dbReference type="EMBL" id="GAP42169.1"/>
    </source>
</evidence>
<dbReference type="AlphaFoldDB" id="A0A0S7BZK1"/>
<feature type="compositionally biased region" description="Polar residues" evidence="1">
    <location>
        <begin position="20"/>
        <end position="32"/>
    </location>
</feature>
<dbReference type="EMBL" id="DF968182">
    <property type="protein sequence ID" value="GAP42169.1"/>
    <property type="molecule type" value="Genomic_DNA"/>
</dbReference>
<evidence type="ECO:0000313" key="3">
    <source>
        <dbReference type="Proteomes" id="UP000053091"/>
    </source>
</evidence>
<dbReference type="STRING" id="1678841.TBC1_11298"/>
<feature type="region of interest" description="Disordered" evidence="1">
    <location>
        <begin position="1"/>
        <end position="33"/>
    </location>
</feature>
<accession>A0A0S7BZK1</accession>
<protein>
    <submittedName>
        <fullName evidence="2">Uncharacterized protein</fullName>
    </submittedName>
</protein>
<sequence>MIPLTASMEAEPGGHAIADQTVNDSGNKTTNLPKFAPACIKGINKSVKYNQQ</sequence>